<feature type="domain" description="Hemerythrin-like" evidence="1">
    <location>
        <begin position="8"/>
        <end position="117"/>
    </location>
</feature>
<proteinExistence type="predicted"/>
<dbReference type="Proteomes" id="UP000316649">
    <property type="component" value="Unassembled WGS sequence"/>
</dbReference>
<keyword evidence="3" id="KW-1185">Reference proteome</keyword>
<name>A0A557SEY3_9GAMM</name>
<protein>
    <submittedName>
        <fullName evidence="2">Hemerythrin domain-containing protein</fullName>
    </submittedName>
</protein>
<dbReference type="AlphaFoldDB" id="A0A557SEY3"/>
<dbReference type="EMBL" id="VMNH01000007">
    <property type="protein sequence ID" value="TVO75980.1"/>
    <property type="molecule type" value="Genomic_DNA"/>
</dbReference>
<evidence type="ECO:0000313" key="2">
    <source>
        <dbReference type="EMBL" id="TVO75980.1"/>
    </source>
</evidence>
<evidence type="ECO:0000259" key="1">
    <source>
        <dbReference type="Pfam" id="PF01814"/>
    </source>
</evidence>
<gene>
    <name evidence="2" type="ORF">FHP88_08245</name>
</gene>
<dbReference type="InterPro" id="IPR012312">
    <property type="entry name" value="Hemerythrin-like"/>
</dbReference>
<dbReference type="Gene3D" id="1.20.120.520">
    <property type="entry name" value="nmb1532 protein domain like"/>
    <property type="match status" value="1"/>
</dbReference>
<dbReference type="RefSeq" id="WP_144358560.1">
    <property type="nucleotide sequence ID" value="NZ_VMNH01000007.1"/>
</dbReference>
<accession>A0A557SEY3</accession>
<sequence>MQRNQYLRNLSSEHHQALALARDIKKACSTNEQQDALIKRVEAIFVAELLPHFDIEEQTILPALKRVGETSLVTKTLQDHAHLKKLAKSLAEPGSLVAFSSALKEHVRFEERTLFEVCQSVLTDDELATIDSLHRQSER</sequence>
<comment type="caution">
    <text evidence="2">The sequence shown here is derived from an EMBL/GenBank/DDBJ whole genome shotgun (WGS) entry which is preliminary data.</text>
</comment>
<evidence type="ECO:0000313" key="3">
    <source>
        <dbReference type="Proteomes" id="UP000316649"/>
    </source>
</evidence>
<reference evidence="2 3" key="1">
    <citation type="submission" date="2019-07" db="EMBL/GenBank/DDBJ databases">
        <title>The pathways for chlorine oxyanion respiration interact through the shared metabolite chlorate.</title>
        <authorList>
            <person name="Barnum T.P."/>
            <person name="Cheng Y."/>
            <person name="Hill K.A."/>
            <person name="Lucas L.N."/>
            <person name="Carlson H.K."/>
            <person name="Coates J.D."/>
        </authorList>
    </citation>
    <scope>NUCLEOTIDE SEQUENCE [LARGE SCALE GENOMIC DNA]</scope>
    <source>
        <strain evidence="2 3">BK-1</strain>
    </source>
</reference>
<dbReference type="Pfam" id="PF01814">
    <property type="entry name" value="Hemerythrin"/>
    <property type="match status" value="1"/>
</dbReference>
<organism evidence="2 3">
    <name type="scientific">Sedimenticola selenatireducens</name>
    <dbReference type="NCBI Taxonomy" id="191960"/>
    <lineage>
        <taxon>Bacteria</taxon>
        <taxon>Pseudomonadati</taxon>
        <taxon>Pseudomonadota</taxon>
        <taxon>Gammaproteobacteria</taxon>
        <taxon>Chromatiales</taxon>
        <taxon>Sedimenticolaceae</taxon>
        <taxon>Sedimenticola</taxon>
    </lineage>
</organism>
<dbReference type="OrthoDB" id="9793254at2"/>